<feature type="compositionally biased region" description="Low complexity" evidence="5">
    <location>
        <begin position="314"/>
        <end position="324"/>
    </location>
</feature>
<dbReference type="InterPro" id="IPR017907">
    <property type="entry name" value="Znf_RING_CS"/>
</dbReference>
<dbReference type="SUPFAM" id="SSF88697">
    <property type="entry name" value="PUA domain-like"/>
    <property type="match status" value="1"/>
</dbReference>
<evidence type="ECO:0000256" key="5">
    <source>
        <dbReference type="SAM" id="MobiDB-lite"/>
    </source>
</evidence>
<dbReference type="GO" id="GO:0008270">
    <property type="term" value="F:zinc ion binding"/>
    <property type="evidence" value="ECO:0007669"/>
    <property type="project" value="UniProtKB-KW"/>
</dbReference>
<dbReference type="PROSITE" id="PS51787">
    <property type="entry name" value="LON_N"/>
    <property type="match status" value="1"/>
</dbReference>
<evidence type="ECO:0000259" key="7">
    <source>
        <dbReference type="PROSITE" id="PS51787"/>
    </source>
</evidence>
<evidence type="ECO:0000313" key="9">
    <source>
        <dbReference type="Proteomes" id="UP000054107"/>
    </source>
</evidence>
<feature type="compositionally biased region" description="Low complexity" evidence="5">
    <location>
        <begin position="333"/>
        <end position="344"/>
    </location>
</feature>
<dbReference type="PANTHER" id="PTHR23327:SF42">
    <property type="entry name" value="LON PEPTIDASE N-TERMINAL DOMAIN AND RING FINGER PROTEIN C14F5.10C"/>
    <property type="match status" value="1"/>
</dbReference>
<dbReference type="InterPro" id="IPR046336">
    <property type="entry name" value="Lon_prtase_N_sf"/>
</dbReference>
<feature type="region of interest" description="Disordered" evidence="5">
    <location>
        <begin position="308"/>
        <end position="395"/>
    </location>
</feature>
<dbReference type="SMART" id="SM00464">
    <property type="entry name" value="LON"/>
    <property type="match status" value="1"/>
</dbReference>
<keyword evidence="3" id="KW-0862">Zinc</keyword>
<evidence type="ECO:0000313" key="8">
    <source>
        <dbReference type="EMBL" id="CEP09411.1"/>
    </source>
</evidence>
<keyword evidence="9" id="KW-1185">Reference proteome</keyword>
<dbReference type="GO" id="GO:0061630">
    <property type="term" value="F:ubiquitin protein ligase activity"/>
    <property type="evidence" value="ECO:0007669"/>
    <property type="project" value="TreeGrafter"/>
</dbReference>
<feature type="domain" description="Lon N-terminal" evidence="7">
    <location>
        <begin position="108"/>
        <end position="484"/>
    </location>
</feature>
<dbReference type="SUPFAM" id="SSF57850">
    <property type="entry name" value="RING/U-box"/>
    <property type="match status" value="1"/>
</dbReference>
<dbReference type="Pfam" id="PF13923">
    <property type="entry name" value="zf-C3HC4_2"/>
    <property type="match status" value="1"/>
</dbReference>
<dbReference type="AlphaFoldDB" id="A0A0B7MTS9"/>
<keyword evidence="1" id="KW-0479">Metal-binding</keyword>
<dbReference type="PROSITE" id="PS50089">
    <property type="entry name" value="ZF_RING_2"/>
    <property type="match status" value="1"/>
</dbReference>
<dbReference type="InterPro" id="IPR013083">
    <property type="entry name" value="Znf_RING/FYVE/PHD"/>
</dbReference>
<dbReference type="STRING" id="35722.A0A0B7MTS9"/>
<dbReference type="Proteomes" id="UP000054107">
    <property type="component" value="Unassembled WGS sequence"/>
</dbReference>
<gene>
    <name evidence="8" type="primary">PARPA_02905.1 scaffold 5990</name>
</gene>
<dbReference type="OrthoDB" id="264917at2759"/>
<feature type="domain" description="RING-type" evidence="6">
    <location>
        <begin position="27"/>
        <end position="65"/>
    </location>
</feature>
<feature type="region of interest" description="Disordered" evidence="5">
    <location>
        <begin position="236"/>
        <end position="264"/>
    </location>
</feature>
<dbReference type="Gene3D" id="2.30.130.40">
    <property type="entry name" value="LON domain-like"/>
    <property type="match status" value="1"/>
</dbReference>
<dbReference type="Gene3D" id="3.30.40.10">
    <property type="entry name" value="Zinc/RING finger domain, C3HC4 (zinc finger)"/>
    <property type="match status" value="1"/>
</dbReference>
<proteinExistence type="predicted"/>
<dbReference type="InterPro" id="IPR003111">
    <property type="entry name" value="Lon_prtase_N"/>
</dbReference>
<dbReference type="Pfam" id="PF02190">
    <property type="entry name" value="LON_substr_bdg"/>
    <property type="match status" value="1"/>
</dbReference>
<organism evidence="8 9">
    <name type="scientific">Parasitella parasitica</name>
    <dbReference type="NCBI Taxonomy" id="35722"/>
    <lineage>
        <taxon>Eukaryota</taxon>
        <taxon>Fungi</taxon>
        <taxon>Fungi incertae sedis</taxon>
        <taxon>Mucoromycota</taxon>
        <taxon>Mucoromycotina</taxon>
        <taxon>Mucoromycetes</taxon>
        <taxon>Mucorales</taxon>
        <taxon>Mucorineae</taxon>
        <taxon>Mucoraceae</taxon>
        <taxon>Parasitella</taxon>
    </lineage>
</organism>
<reference evidence="8 9" key="1">
    <citation type="submission" date="2014-09" db="EMBL/GenBank/DDBJ databases">
        <authorList>
            <person name="Ellenberger Sabrina"/>
        </authorList>
    </citation>
    <scope>NUCLEOTIDE SEQUENCE [LARGE SCALE GENOMIC DNA]</scope>
    <source>
        <strain evidence="8 9">CBS 412.66</strain>
    </source>
</reference>
<evidence type="ECO:0008006" key="10">
    <source>
        <dbReference type="Google" id="ProtNLM"/>
    </source>
</evidence>
<dbReference type="SMART" id="SM00184">
    <property type="entry name" value="RING"/>
    <property type="match status" value="1"/>
</dbReference>
<keyword evidence="2 4" id="KW-0863">Zinc-finger</keyword>
<evidence type="ECO:0000256" key="3">
    <source>
        <dbReference type="ARBA" id="ARBA00022833"/>
    </source>
</evidence>
<sequence>MQAVVVSFEASHSLDALRKSLNVPTECPICCTRFTNATTTPCGHVFCRNCLVRSLDHQRSCPFCRDNLEFCPPPTKILVDLLSRLFAGVDDDDETDDALGLDPNFESEHRVPLLIGSMSFPHVNCAIHVFEPRYRLMLRRIMASSRRRFAMCLARRKRSEGQPPFFEYGTILELMHVQTLPDGRSIVEAVGSHRFRVTNFELTDGYHMADIERIDDIDREQEHLLEQQQILRASALRARQAQQQQQQQPQQPQQQQPLPPAPAAAIANQPMSARPRSMMPARPMSTSVARPMMARPMMARPMMARSSVNAFRPQQQQQQQQQQQLMGQRRSWAQQAHPQTQPQASRAPWQQIHVQGLSAARPKPHMVPQRPQQTPQQQQPSIIPEKVVKNRQEQSTDEILDELATFIEKLMNHKTQNPGDGMSSWLGALGNPPTLRGPQRDRVIFTWWVVNLMPLGEEEKLPLLAMRTVRERVLTIVSWVDRFEDQWSLFLNNSATSSSNPAQPPVSCCIS</sequence>
<evidence type="ECO:0000256" key="1">
    <source>
        <dbReference type="ARBA" id="ARBA00022723"/>
    </source>
</evidence>
<accession>A0A0B7MTS9</accession>
<evidence type="ECO:0000259" key="6">
    <source>
        <dbReference type="PROSITE" id="PS50089"/>
    </source>
</evidence>
<dbReference type="PROSITE" id="PS00518">
    <property type="entry name" value="ZF_RING_1"/>
    <property type="match status" value="1"/>
</dbReference>
<name>A0A0B7MTS9_9FUNG</name>
<evidence type="ECO:0000256" key="4">
    <source>
        <dbReference type="PROSITE-ProRule" id="PRU00175"/>
    </source>
</evidence>
<dbReference type="InterPro" id="IPR015947">
    <property type="entry name" value="PUA-like_sf"/>
</dbReference>
<dbReference type="EMBL" id="LN721622">
    <property type="protein sequence ID" value="CEP09411.1"/>
    <property type="molecule type" value="Genomic_DNA"/>
</dbReference>
<dbReference type="InterPro" id="IPR001841">
    <property type="entry name" value="Znf_RING"/>
</dbReference>
<evidence type="ECO:0000256" key="2">
    <source>
        <dbReference type="ARBA" id="ARBA00022771"/>
    </source>
</evidence>
<protein>
    <recommendedName>
        <fullName evidence="10">RING-type domain-containing protein</fullName>
    </recommendedName>
</protein>
<feature type="compositionally biased region" description="Low complexity" evidence="5">
    <location>
        <begin position="236"/>
        <end position="256"/>
    </location>
</feature>
<feature type="compositionally biased region" description="Low complexity" evidence="5">
    <location>
        <begin position="368"/>
        <end position="380"/>
    </location>
</feature>
<dbReference type="PANTHER" id="PTHR23327">
    <property type="entry name" value="RING FINGER PROTEIN 127"/>
    <property type="match status" value="1"/>
</dbReference>